<organism evidence="1">
    <name type="scientific">freshwater metagenome</name>
    <dbReference type="NCBI Taxonomy" id="449393"/>
    <lineage>
        <taxon>unclassified sequences</taxon>
        <taxon>metagenomes</taxon>
        <taxon>ecological metagenomes</taxon>
    </lineage>
</organism>
<proteinExistence type="predicted"/>
<name>A0A6J7N1Q7_9ZZZZ</name>
<sequence length="42" mass="4714">MFGFPLTDFSKWCEMAAPVFGGPIAVRHEQQEFTWVAVLKAA</sequence>
<dbReference type="AlphaFoldDB" id="A0A6J7N1Q7"/>
<dbReference type="EMBL" id="CAFBOM010000120">
    <property type="protein sequence ID" value="CAB4987340.1"/>
    <property type="molecule type" value="Genomic_DNA"/>
</dbReference>
<gene>
    <name evidence="1" type="ORF">UFOPK3957_00809</name>
</gene>
<evidence type="ECO:0000313" key="1">
    <source>
        <dbReference type="EMBL" id="CAB4987340.1"/>
    </source>
</evidence>
<protein>
    <submittedName>
        <fullName evidence="1">Unannotated protein</fullName>
    </submittedName>
</protein>
<accession>A0A6J7N1Q7</accession>
<reference evidence="1" key="1">
    <citation type="submission" date="2020-05" db="EMBL/GenBank/DDBJ databases">
        <authorList>
            <person name="Chiriac C."/>
            <person name="Salcher M."/>
            <person name="Ghai R."/>
            <person name="Kavagutti S V."/>
        </authorList>
    </citation>
    <scope>NUCLEOTIDE SEQUENCE</scope>
</reference>